<evidence type="ECO:0000313" key="2">
    <source>
        <dbReference type="EMBL" id="EAY18883.1"/>
    </source>
</evidence>
<feature type="region of interest" description="Disordered" evidence="1">
    <location>
        <begin position="1"/>
        <end position="41"/>
    </location>
</feature>
<dbReference type="Proteomes" id="UP000001542">
    <property type="component" value="Unassembled WGS sequence"/>
</dbReference>
<proteinExistence type="predicted"/>
<dbReference type="EMBL" id="DS113214">
    <property type="protein sequence ID" value="EAY18883.1"/>
    <property type="molecule type" value="Genomic_DNA"/>
</dbReference>
<dbReference type="RefSeq" id="XP_001579869.1">
    <property type="nucleotide sequence ID" value="XM_001579819.1"/>
</dbReference>
<name>A2DL92_TRIV3</name>
<accession>A2DL92</accession>
<protein>
    <recommendedName>
        <fullName evidence="4">Ubiquitin-like domain-containing protein</fullName>
    </recommendedName>
</protein>
<reference evidence="2" key="1">
    <citation type="submission" date="2006-10" db="EMBL/GenBank/DDBJ databases">
        <authorList>
            <person name="Amadeo P."/>
            <person name="Zhao Q."/>
            <person name="Wortman J."/>
            <person name="Fraser-Liggett C."/>
            <person name="Carlton J."/>
        </authorList>
    </citation>
    <scope>NUCLEOTIDE SEQUENCE</scope>
    <source>
        <strain evidence="2">G3</strain>
    </source>
</reference>
<sequence length="190" mass="22019">MNKSPSALLSGKSSKNQFNFPDQLILPIPASSSPKRPERLTSRPPSGILYIHFLDNPEFEIEFFEEEPIKSLKLRIAHFAKADLSNFNLSSRNGTLNIGKKVSDYGIRASSHIIVLENQAHRNHQIKLREEWIENRKQRRSLGRLNISAKFLSNLNHRNNIKLQIAEKDKDMQLYKSVETFFNEINQDMF</sequence>
<keyword evidence="3" id="KW-1185">Reference proteome</keyword>
<evidence type="ECO:0008006" key="4">
    <source>
        <dbReference type="Google" id="ProtNLM"/>
    </source>
</evidence>
<dbReference type="SUPFAM" id="SSF54236">
    <property type="entry name" value="Ubiquitin-like"/>
    <property type="match status" value="1"/>
</dbReference>
<dbReference type="VEuPathDB" id="TrichDB:TVAGG3_0272960"/>
<evidence type="ECO:0000313" key="3">
    <source>
        <dbReference type="Proteomes" id="UP000001542"/>
    </source>
</evidence>
<reference evidence="2" key="2">
    <citation type="journal article" date="2007" name="Science">
        <title>Draft genome sequence of the sexually transmitted pathogen Trichomonas vaginalis.</title>
        <authorList>
            <person name="Carlton J.M."/>
            <person name="Hirt R.P."/>
            <person name="Silva J.C."/>
            <person name="Delcher A.L."/>
            <person name="Schatz M."/>
            <person name="Zhao Q."/>
            <person name="Wortman J.R."/>
            <person name="Bidwell S.L."/>
            <person name="Alsmark U.C.M."/>
            <person name="Besteiro S."/>
            <person name="Sicheritz-Ponten T."/>
            <person name="Noel C.J."/>
            <person name="Dacks J.B."/>
            <person name="Foster P.G."/>
            <person name="Simillion C."/>
            <person name="Van de Peer Y."/>
            <person name="Miranda-Saavedra D."/>
            <person name="Barton G.J."/>
            <person name="Westrop G.D."/>
            <person name="Mueller S."/>
            <person name="Dessi D."/>
            <person name="Fiori P.L."/>
            <person name="Ren Q."/>
            <person name="Paulsen I."/>
            <person name="Zhang H."/>
            <person name="Bastida-Corcuera F.D."/>
            <person name="Simoes-Barbosa A."/>
            <person name="Brown M.T."/>
            <person name="Hayes R.D."/>
            <person name="Mukherjee M."/>
            <person name="Okumura C.Y."/>
            <person name="Schneider R."/>
            <person name="Smith A.J."/>
            <person name="Vanacova S."/>
            <person name="Villalvazo M."/>
            <person name="Haas B.J."/>
            <person name="Pertea M."/>
            <person name="Feldblyum T.V."/>
            <person name="Utterback T.R."/>
            <person name="Shu C.L."/>
            <person name="Osoegawa K."/>
            <person name="de Jong P.J."/>
            <person name="Hrdy I."/>
            <person name="Horvathova L."/>
            <person name="Zubacova Z."/>
            <person name="Dolezal P."/>
            <person name="Malik S.B."/>
            <person name="Logsdon J.M. Jr."/>
            <person name="Henze K."/>
            <person name="Gupta A."/>
            <person name="Wang C.C."/>
            <person name="Dunne R.L."/>
            <person name="Upcroft J.A."/>
            <person name="Upcroft P."/>
            <person name="White O."/>
            <person name="Salzberg S.L."/>
            <person name="Tang P."/>
            <person name="Chiu C.-H."/>
            <person name="Lee Y.-S."/>
            <person name="Embley T.M."/>
            <person name="Coombs G.H."/>
            <person name="Mottram J.C."/>
            <person name="Tachezy J."/>
            <person name="Fraser-Liggett C.M."/>
            <person name="Johnson P.J."/>
        </authorList>
    </citation>
    <scope>NUCLEOTIDE SEQUENCE [LARGE SCALE GENOMIC DNA]</scope>
    <source>
        <strain evidence="2">G3</strain>
    </source>
</reference>
<dbReference type="InterPro" id="IPR029071">
    <property type="entry name" value="Ubiquitin-like_domsf"/>
</dbReference>
<dbReference type="VEuPathDB" id="TrichDB:TVAG_295360"/>
<feature type="compositionally biased region" description="Polar residues" evidence="1">
    <location>
        <begin position="1"/>
        <end position="20"/>
    </location>
</feature>
<dbReference type="AlphaFoldDB" id="A2DL92"/>
<dbReference type="KEGG" id="tva:5464399"/>
<evidence type="ECO:0000256" key="1">
    <source>
        <dbReference type="SAM" id="MobiDB-lite"/>
    </source>
</evidence>
<gene>
    <name evidence="2" type="ORF">TVAG_295360</name>
</gene>
<dbReference type="InParanoid" id="A2DL92"/>
<organism evidence="2 3">
    <name type="scientific">Trichomonas vaginalis (strain ATCC PRA-98 / G3)</name>
    <dbReference type="NCBI Taxonomy" id="412133"/>
    <lineage>
        <taxon>Eukaryota</taxon>
        <taxon>Metamonada</taxon>
        <taxon>Parabasalia</taxon>
        <taxon>Trichomonadida</taxon>
        <taxon>Trichomonadidae</taxon>
        <taxon>Trichomonas</taxon>
    </lineage>
</organism>